<dbReference type="Gene3D" id="1.10.10.10">
    <property type="entry name" value="Winged helix-like DNA-binding domain superfamily/Winged helix DNA-binding domain"/>
    <property type="match status" value="1"/>
</dbReference>
<keyword evidence="2" id="KW-0805">Transcription regulation</keyword>
<evidence type="ECO:0000256" key="2">
    <source>
        <dbReference type="ARBA" id="ARBA00023015"/>
    </source>
</evidence>
<evidence type="ECO:0000313" key="8">
    <source>
        <dbReference type="Proteomes" id="UP000069620"/>
    </source>
</evidence>
<dbReference type="Pfam" id="PF00126">
    <property type="entry name" value="HTH_1"/>
    <property type="match status" value="1"/>
</dbReference>
<keyword evidence="5" id="KW-0804">Transcription</keyword>
<keyword evidence="3" id="KW-0238">DNA-binding</keyword>
<dbReference type="PANTHER" id="PTHR30346">
    <property type="entry name" value="TRANSCRIPTIONAL DUAL REGULATOR HCAR-RELATED"/>
    <property type="match status" value="1"/>
</dbReference>
<evidence type="ECO:0000256" key="5">
    <source>
        <dbReference type="ARBA" id="ARBA00023163"/>
    </source>
</evidence>
<dbReference type="Proteomes" id="UP000069620">
    <property type="component" value="Unassembled WGS sequence"/>
</dbReference>
<evidence type="ECO:0000256" key="1">
    <source>
        <dbReference type="ARBA" id="ARBA00009437"/>
    </source>
</evidence>
<evidence type="ECO:0000313" key="7">
    <source>
        <dbReference type="EMBL" id="GAS89991.1"/>
    </source>
</evidence>
<keyword evidence="8" id="KW-1185">Reference proteome</keyword>
<proteinExistence type="inferred from homology"/>
<dbReference type="Pfam" id="PF03466">
    <property type="entry name" value="LysR_substrate"/>
    <property type="match status" value="1"/>
</dbReference>
<dbReference type="InterPro" id="IPR036390">
    <property type="entry name" value="WH_DNA-bd_sf"/>
</dbReference>
<dbReference type="GO" id="GO:0003677">
    <property type="term" value="F:DNA binding"/>
    <property type="evidence" value="ECO:0007669"/>
    <property type="project" value="UniProtKB-KW"/>
</dbReference>
<evidence type="ECO:0000259" key="6">
    <source>
        <dbReference type="PROSITE" id="PS50931"/>
    </source>
</evidence>
<dbReference type="EMBL" id="BCSX01000035">
    <property type="protein sequence ID" value="GAS89991.1"/>
    <property type="molecule type" value="Genomic_DNA"/>
</dbReference>
<dbReference type="SUPFAM" id="SSF53850">
    <property type="entry name" value="Periplasmic binding protein-like II"/>
    <property type="match status" value="1"/>
</dbReference>
<comment type="caution">
    <text evidence="7">The sequence shown here is derived from an EMBL/GenBank/DDBJ whole genome shotgun (WGS) entry which is preliminary data.</text>
</comment>
<dbReference type="PROSITE" id="PS50931">
    <property type="entry name" value="HTH_LYSR"/>
    <property type="match status" value="1"/>
</dbReference>
<sequence>MFSYTGVMLDVRRLRFLVELSHRGTIASVAEALHMSPSGISQQLALLEREAGAPLLERVGRGVRLTEAGQRLADRGADILAALELAQAELRSGEEPPTGTCRVAAFGSAARALVPALLECQHRHPGLRVELVESEPEVAVPALLSGEFDLVVSEEYPGAAPALPGYVHREVLADDPLEAVVAASVLKGRDFMQAAGALPWALEPVGAASRTWAVQHCLGLGFTPTVQYESYDLELLLLIVRQGAAASVLPRLVLPPQRETAPLVRVPTGWSRTLVALSRHARTGDPSVRAVRRSLHDRFQESAVSLTDERQ</sequence>
<dbReference type="InterPro" id="IPR000847">
    <property type="entry name" value="LysR_HTH_N"/>
</dbReference>
<feature type="domain" description="HTH lysR-type" evidence="6">
    <location>
        <begin position="9"/>
        <end position="66"/>
    </location>
</feature>
<dbReference type="InterPro" id="IPR005119">
    <property type="entry name" value="LysR_subst-bd"/>
</dbReference>
<dbReference type="Gene3D" id="3.40.190.10">
    <property type="entry name" value="Periplasmic binding protein-like II"/>
    <property type="match status" value="2"/>
</dbReference>
<dbReference type="GO" id="GO:0032993">
    <property type="term" value="C:protein-DNA complex"/>
    <property type="evidence" value="ECO:0007669"/>
    <property type="project" value="TreeGrafter"/>
</dbReference>
<evidence type="ECO:0000256" key="3">
    <source>
        <dbReference type="ARBA" id="ARBA00023125"/>
    </source>
</evidence>
<organism evidence="7 8">
    <name type="scientific">Mycolicibacterium brisbanense</name>
    <dbReference type="NCBI Taxonomy" id="146020"/>
    <lineage>
        <taxon>Bacteria</taxon>
        <taxon>Bacillati</taxon>
        <taxon>Actinomycetota</taxon>
        <taxon>Actinomycetes</taxon>
        <taxon>Mycobacteriales</taxon>
        <taxon>Mycobacteriaceae</taxon>
        <taxon>Mycolicibacterium</taxon>
    </lineage>
</organism>
<dbReference type="STRING" id="146020.RMCB_4087"/>
<accession>A0A100W1X1</accession>
<reference evidence="8" key="2">
    <citation type="submission" date="2016-02" db="EMBL/GenBank/DDBJ databases">
        <title>Draft genome sequence of five rapidly growing Mycobacterium species.</title>
        <authorList>
            <person name="Katahira K."/>
            <person name="Gotou Y."/>
            <person name="Iida K."/>
            <person name="Ogura Y."/>
            <person name="Hayashi T."/>
        </authorList>
    </citation>
    <scope>NUCLEOTIDE SEQUENCE [LARGE SCALE GENOMIC DNA]</scope>
    <source>
        <strain evidence="8">JCM15654</strain>
    </source>
</reference>
<protein>
    <submittedName>
        <fullName evidence="7">LysR family transcriptional regulator</fullName>
    </submittedName>
</protein>
<dbReference type="SUPFAM" id="SSF46785">
    <property type="entry name" value="Winged helix' DNA-binding domain"/>
    <property type="match status" value="1"/>
</dbReference>
<comment type="similarity">
    <text evidence="1">Belongs to the LysR transcriptional regulatory family.</text>
</comment>
<dbReference type="GO" id="GO:0003700">
    <property type="term" value="F:DNA-binding transcription factor activity"/>
    <property type="evidence" value="ECO:0007669"/>
    <property type="project" value="InterPro"/>
</dbReference>
<dbReference type="InterPro" id="IPR036388">
    <property type="entry name" value="WH-like_DNA-bd_sf"/>
</dbReference>
<evidence type="ECO:0000256" key="4">
    <source>
        <dbReference type="ARBA" id="ARBA00023159"/>
    </source>
</evidence>
<dbReference type="OrthoDB" id="9803735at2"/>
<keyword evidence="4" id="KW-0010">Activator</keyword>
<gene>
    <name evidence="7" type="ORF">RMCB_4087</name>
</gene>
<reference evidence="8" key="1">
    <citation type="journal article" date="2016" name="Genome Announc.">
        <title>Draft Genome Sequences of Five Rapidly Growing Mycobacterium Species, M. thermoresistibile, M. fortuitum subsp. acetamidolyticum, M. canariasense, M. brisbanense, and M. novocastrense.</title>
        <authorList>
            <person name="Katahira K."/>
            <person name="Ogura Y."/>
            <person name="Gotoh Y."/>
            <person name="Hayashi T."/>
        </authorList>
    </citation>
    <scope>NUCLEOTIDE SEQUENCE [LARGE SCALE GENOMIC DNA]</scope>
    <source>
        <strain evidence="8">JCM15654</strain>
    </source>
</reference>
<name>A0A100W1X1_9MYCO</name>
<dbReference type="PANTHER" id="PTHR30346:SF29">
    <property type="entry name" value="LYSR SUBSTRATE-BINDING"/>
    <property type="match status" value="1"/>
</dbReference>
<dbReference type="AlphaFoldDB" id="A0A100W1X1"/>